<evidence type="ECO:0000313" key="8">
    <source>
        <dbReference type="EMBL" id="GGY16340.1"/>
    </source>
</evidence>
<evidence type="ECO:0000256" key="5">
    <source>
        <dbReference type="ARBA" id="ARBA00023136"/>
    </source>
</evidence>
<evidence type="ECO:0000256" key="3">
    <source>
        <dbReference type="ARBA" id="ARBA00022692"/>
    </source>
</evidence>
<keyword evidence="2" id="KW-1003">Cell membrane</keyword>
<keyword evidence="9" id="KW-1185">Reference proteome</keyword>
<reference evidence="8" key="2">
    <citation type="submission" date="2020-09" db="EMBL/GenBank/DDBJ databases">
        <authorList>
            <person name="Sun Q."/>
            <person name="Kim S."/>
        </authorList>
    </citation>
    <scope>NUCLEOTIDE SEQUENCE</scope>
    <source>
        <strain evidence="8">KCTC 32182</strain>
    </source>
</reference>
<dbReference type="Proteomes" id="UP000645257">
    <property type="component" value="Unassembled WGS sequence"/>
</dbReference>
<feature type="transmembrane region" description="Helical" evidence="6">
    <location>
        <begin position="110"/>
        <end position="129"/>
    </location>
</feature>
<evidence type="ECO:0000256" key="4">
    <source>
        <dbReference type="ARBA" id="ARBA00022989"/>
    </source>
</evidence>
<dbReference type="EMBL" id="BMYX01000010">
    <property type="protein sequence ID" value="GGY16340.1"/>
    <property type="molecule type" value="Genomic_DNA"/>
</dbReference>
<organism evidence="8 9">
    <name type="scientific">Paludibacterium paludis</name>
    <dbReference type="NCBI Taxonomy" id="1225769"/>
    <lineage>
        <taxon>Bacteria</taxon>
        <taxon>Pseudomonadati</taxon>
        <taxon>Pseudomonadota</taxon>
        <taxon>Betaproteobacteria</taxon>
        <taxon>Neisseriales</taxon>
        <taxon>Chromobacteriaceae</taxon>
        <taxon>Paludibacterium</taxon>
    </lineage>
</organism>
<comment type="caution">
    <text evidence="8">The sequence shown here is derived from an EMBL/GenBank/DDBJ whole genome shotgun (WGS) entry which is preliminary data.</text>
</comment>
<dbReference type="RefSeq" id="WP_189533778.1">
    <property type="nucleotide sequence ID" value="NZ_BMYX01000010.1"/>
</dbReference>
<evidence type="ECO:0000256" key="6">
    <source>
        <dbReference type="SAM" id="Phobius"/>
    </source>
</evidence>
<keyword evidence="3 6" id="KW-0812">Transmembrane</keyword>
<keyword evidence="5 6" id="KW-0472">Membrane</keyword>
<feature type="transmembrane region" description="Helical" evidence="6">
    <location>
        <begin position="21"/>
        <end position="40"/>
    </location>
</feature>
<proteinExistence type="predicted"/>
<accession>A0A918U9K5</accession>
<sequence length="167" mass="18770">MQRSDYAGFWPRLAAWSLDKVFFLAVMAVVFGLAMLLYHLATGHTLPIAPANGEWLAWLKSLANFLIPSTLIVTFWLKKRATPGKMLIGLAIVDESTLATVTLRQALRRFCASMVSLSCFGLGYAWIFLDPKRRSWHDRFAGTVVILTAPRRFRCRGIKSPVRASQP</sequence>
<protein>
    <submittedName>
        <fullName evidence="8">RDD family protein</fullName>
    </submittedName>
</protein>
<dbReference type="AlphaFoldDB" id="A0A918U9K5"/>
<dbReference type="PANTHER" id="PTHR36115">
    <property type="entry name" value="PROLINE-RICH ANTIGEN HOMOLOG-RELATED"/>
    <property type="match status" value="1"/>
</dbReference>
<comment type="subcellular location">
    <subcellularLocation>
        <location evidence="1">Cell membrane</location>
        <topology evidence="1">Multi-pass membrane protein</topology>
    </subcellularLocation>
</comment>
<name>A0A918U9K5_9NEIS</name>
<reference evidence="8" key="1">
    <citation type="journal article" date="2014" name="Int. J. Syst. Evol. Microbiol.">
        <title>Complete genome sequence of Corynebacterium casei LMG S-19264T (=DSM 44701T), isolated from a smear-ripened cheese.</title>
        <authorList>
            <consortium name="US DOE Joint Genome Institute (JGI-PGF)"/>
            <person name="Walter F."/>
            <person name="Albersmeier A."/>
            <person name="Kalinowski J."/>
            <person name="Ruckert C."/>
        </authorList>
    </citation>
    <scope>NUCLEOTIDE SEQUENCE</scope>
    <source>
        <strain evidence="8">KCTC 32182</strain>
    </source>
</reference>
<gene>
    <name evidence="8" type="ORF">GCM10011289_19480</name>
</gene>
<evidence type="ECO:0000259" key="7">
    <source>
        <dbReference type="Pfam" id="PF06271"/>
    </source>
</evidence>
<dbReference type="InterPro" id="IPR010432">
    <property type="entry name" value="RDD"/>
</dbReference>
<dbReference type="Pfam" id="PF06271">
    <property type="entry name" value="RDD"/>
    <property type="match status" value="1"/>
</dbReference>
<dbReference type="InterPro" id="IPR051791">
    <property type="entry name" value="Pra-immunoreactive"/>
</dbReference>
<dbReference type="PANTHER" id="PTHR36115:SF4">
    <property type="entry name" value="MEMBRANE PROTEIN"/>
    <property type="match status" value="1"/>
</dbReference>
<feature type="domain" description="RDD" evidence="7">
    <location>
        <begin position="6"/>
        <end position="142"/>
    </location>
</feature>
<keyword evidence="4 6" id="KW-1133">Transmembrane helix</keyword>
<dbReference type="GO" id="GO:0005886">
    <property type="term" value="C:plasma membrane"/>
    <property type="evidence" value="ECO:0007669"/>
    <property type="project" value="UniProtKB-SubCell"/>
</dbReference>
<evidence type="ECO:0000313" key="9">
    <source>
        <dbReference type="Proteomes" id="UP000645257"/>
    </source>
</evidence>
<evidence type="ECO:0000256" key="1">
    <source>
        <dbReference type="ARBA" id="ARBA00004651"/>
    </source>
</evidence>
<feature type="transmembrane region" description="Helical" evidence="6">
    <location>
        <begin position="55"/>
        <end position="77"/>
    </location>
</feature>
<evidence type="ECO:0000256" key="2">
    <source>
        <dbReference type="ARBA" id="ARBA00022475"/>
    </source>
</evidence>